<keyword evidence="1" id="KW-0472">Membrane</keyword>
<reference evidence="2 3" key="1">
    <citation type="submission" date="2016-10" db="EMBL/GenBank/DDBJ databases">
        <title>Complete genome of the TMA-utilizing, human hosted archaeon Methanomethylophilus alvus Gen. nov, sp. nov., strain Mx-05, derived from a pure culture.</title>
        <authorList>
            <person name="Brugere J.-F."/>
            <person name="Ben Hania W."/>
            <person name="Chaudhary P.P."/>
            <person name="Gaci N."/>
            <person name="Borrel G."/>
            <person name="Cao Van Tuat L."/>
            <person name="Fardeau M.-L."/>
            <person name="Harris H.M.B."/>
            <person name="O'Toole P.W."/>
            <person name="Ollivier B."/>
        </authorList>
    </citation>
    <scope>NUCLEOTIDE SEQUENCE [LARGE SCALE GENOMIC DNA]</scope>
    <source>
        <strain evidence="2 3">Mx-05</strain>
    </source>
</reference>
<feature type="transmembrane region" description="Helical" evidence="1">
    <location>
        <begin position="98"/>
        <end position="121"/>
    </location>
</feature>
<sequence>MGSSVFYIAAAMAFIPTMIIMYVLLRKYTYPHTEHPYFNDPQFFILFAVGLIAGTILFLVYTYIMNSLVGVVLYALIQCLVLVVVMNLKRFRGVSDSIFYGFGFGLGAGCAGGTGFIFYIATATDSLGDSVDLAGYAFLFVMALAMIFQYSAVGINVGEGIARHNPMQFTVQAMISNLVFWIIVTIALFNSDSVFMYVMAVAALAVSAFYLYFAYTREIAGLVRDVDEQNRKGRKKKSA</sequence>
<dbReference type="Proteomes" id="UP000273278">
    <property type="component" value="Chromosome"/>
</dbReference>
<dbReference type="GeneID" id="41322130"/>
<feature type="transmembrane region" description="Helical" evidence="1">
    <location>
        <begin position="37"/>
        <end position="61"/>
    </location>
</feature>
<feature type="transmembrane region" description="Helical" evidence="1">
    <location>
        <begin position="195"/>
        <end position="215"/>
    </location>
</feature>
<dbReference type="RefSeq" id="WP_015505247.1">
    <property type="nucleotide sequence ID" value="NZ_CAYAYB010000031.1"/>
</dbReference>
<evidence type="ECO:0000313" key="2">
    <source>
        <dbReference type="EMBL" id="AYQ55474.1"/>
    </source>
</evidence>
<gene>
    <name evidence="2" type="ORF">BKD89_06660</name>
</gene>
<evidence type="ECO:0000256" key="1">
    <source>
        <dbReference type="SAM" id="Phobius"/>
    </source>
</evidence>
<protein>
    <submittedName>
        <fullName evidence="2">Uncharacterized protein</fullName>
    </submittedName>
</protein>
<keyword evidence="1" id="KW-1133">Transmembrane helix</keyword>
<dbReference type="OMA" id="MIMISIQ"/>
<dbReference type="AlphaFoldDB" id="A0A3G3IIT5"/>
<accession>A0A3G3IIT5</accession>
<proteinExistence type="predicted"/>
<feature type="transmembrane region" description="Helical" evidence="1">
    <location>
        <begin position="133"/>
        <end position="157"/>
    </location>
</feature>
<feature type="transmembrane region" description="Helical" evidence="1">
    <location>
        <begin position="67"/>
        <end position="86"/>
    </location>
</feature>
<evidence type="ECO:0000313" key="3">
    <source>
        <dbReference type="Proteomes" id="UP000273278"/>
    </source>
</evidence>
<feature type="transmembrane region" description="Helical" evidence="1">
    <location>
        <begin position="169"/>
        <end position="189"/>
    </location>
</feature>
<dbReference type="EMBL" id="CP017686">
    <property type="protein sequence ID" value="AYQ55474.1"/>
    <property type="molecule type" value="Genomic_DNA"/>
</dbReference>
<organism evidence="2 3">
    <name type="scientific">Methanomethylophilus alvi</name>
    <dbReference type="NCBI Taxonomy" id="1291540"/>
    <lineage>
        <taxon>Archaea</taxon>
        <taxon>Methanobacteriati</taxon>
        <taxon>Thermoplasmatota</taxon>
        <taxon>Thermoplasmata</taxon>
        <taxon>Methanomassiliicoccales</taxon>
        <taxon>Methanomethylophilaceae</taxon>
        <taxon>Methanomethylophilus</taxon>
    </lineage>
</organism>
<keyword evidence="1" id="KW-0812">Transmembrane</keyword>
<name>A0A3G3IIT5_9ARCH</name>
<feature type="transmembrane region" description="Helical" evidence="1">
    <location>
        <begin position="6"/>
        <end position="25"/>
    </location>
</feature>